<dbReference type="KEGG" id="mcos:GM418_24680"/>
<feature type="compositionally biased region" description="Basic and acidic residues" evidence="1">
    <location>
        <begin position="36"/>
        <end position="47"/>
    </location>
</feature>
<sequence>MKKMIDNSVENFQSFDILSEDEMMQVRGGGDPIPPKTRDRDIFDPEG</sequence>
<protein>
    <recommendedName>
        <fullName evidence="4">Bacteriocin</fullName>
    </recommendedName>
</protein>
<organism evidence="2 3">
    <name type="scientific">Maribellus comscasis</name>
    <dbReference type="NCBI Taxonomy" id="2681766"/>
    <lineage>
        <taxon>Bacteria</taxon>
        <taxon>Pseudomonadati</taxon>
        <taxon>Bacteroidota</taxon>
        <taxon>Bacteroidia</taxon>
        <taxon>Marinilabiliales</taxon>
        <taxon>Prolixibacteraceae</taxon>
        <taxon>Maribellus</taxon>
    </lineage>
</organism>
<proteinExistence type="predicted"/>
<dbReference type="AlphaFoldDB" id="A0A6I6K9G6"/>
<evidence type="ECO:0000313" key="3">
    <source>
        <dbReference type="Proteomes" id="UP000428260"/>
    </source>
</evidence>
<feature type="region of interest" description="Disordered" evidence="1">
    <location>
        <begin position="25"/>
        <end position="47"/>
    </location>
</feature>
<dbReference type="EMBL" id="CP046401">
    <property type="protein sequence ID" value="QGY46734.1"/>
    <property type="molecule type" value="Genomic_DNA"/>
</dbReference>
<evidence type="ECO:0000313" key="2">
    <source>
        <dbReference type="EMBL" id="QGY46734.1"/>
    </source>
</evidence>
<name>A0A6I6K9G6_9BACT</name>
<evidence type="ECO:0000256" key="1">
    <source>
        <dbReference type="SAM" id="MobiDB-lite"/>
    </source>
</evidence>
<keyword evidence="3" id="KW-1185">Reference proteome</keyword>
<dbReference type="RefSeq" id="WP_158869920.1">
    <property type="nucleotide sequence ID" value="NZ_CP046401.1"/>
</dbReference>
<dbReference type="Proteomes" id="UP000428260">
    <property type="component" value="Chromosome"/>
</dbReference>
<accession>A0A6I6K9G6</accession>
<reference evidence="2 3" key="1">
    <citation type="submission" date="2019-11" db="EMBL/GenBank/DDBJ databases">
        <authorList>
            <person name="Zheng R.K."/>
            <person name="Sun C.M."/>
        </authorList>
    </citation>
    <scope>NUCLEOTIDE SEQUENCE [LARGE SCALE GENOMIC DNA]</scope>
    <source>
        <strain evidence="2 3">WC007</strain>
    </source>
</reference>
<evidence type="ECO:0008006" key="4">
    <source>
        <dbReference type="Google" id="ProtNLM"/>
    </source>
</evidence>
<gene>
    <name evidence="2" type="ORF">GM418_24680</name>
</gene>